<dbReference type="EMBL" id="LAZR01024122">
    <property type="protein sequence ID" value="KKL76208.1"/>
    <property type="molecule type" value="Genomic_DNA"/>
</dbReference>
<name>A0A0F9EQ04_9ZZZZ</name>
<dbReference type="InterPro" id="IPR013320">
    <property type="entry name" value="ConA-like_dom_sf"/>
</dbReference>
<evidence type="ECO:0008006" key="4">
    <source>
        <dbReference type="Google" id="ProtNLM"/>
    </source>
</evidence>
<organism evidence="3">
    <name type="scientific">marine sediment metagenome</name>
    <dbReference type="NCBI Taxonomy" id="412755"/>
    <lineage>
        <taxon>unclassified sequences</taxon>
        <taxon>metagenomes</taxon>
        <taxon>ecological metagenomes</taxon>
    </lineage>
</organism>
<dbReference type="Gene3D" id="2.60.120.200">
    <property type="match status" value="1"/>
</dbReference>
<evidence type="ECO:0000256" key="1">
    <source>
        <dbReference type="SAM" id="MobiDB-lite"/>
    </source>
</evidence>
<evidence type="ECO:0000256" key="2">
    <source>
        <dbReference type="SAM" id="Phobius"/>
    </source>
</evidence>
<keyword evidence="2" id="KW-1133">Transmembrane helix</keyword>
<comment type="caution">
    <text evidence="3">The sequence shown here is derived from an EMBL/GenBank/DDBJ whole genome shotgun (WGS) entry which is preliminary data.</text>
</comment>
<feature type="region of interest" description="Disordered" evidence="1">
    <location>
        <begin position="111"/>
        <end position="134"/>
    </location>
</feature>
<feature type="transmembrane region" description="Helical" evidence="2">
    <location>
        <begin position="45"/>
        <end position="67"/>
    </location>
</feature>
<protein>
    <recommendedName>
        <fullName evidence="4">RapA2 cadherin-like domain-containing protein</fullName>
    </recommendedName>
</protein>
<keyword evidence="2" id="KW-0472">Membrane</keyword>
<evidence type="ECO:0000313" key="3">
    <source>
        <dbReference type="EMBL" id="KKL76208.1"/>
    </source>
</evidence>
<gene>
    <name evidence="3" type="ORF">LCGC14_2047170</name>
</gene>
<keyword evidence="2" id="KW-0812">Transmembrane</keyword>
<reference evidence="3" key="1">
    <citation type="journal article" date="2015" name="Nature">
        <title>Complex archaea that bridge the gap between prokaryotes and eukaryotes.</title>
        <authorList>
            <person name="Spang A."/>
            <person name="Saw J.H."/>
            <person name="Jorgensen S.L."/>
            <person name="Zaremba-Niedzwiedzka K."/>
            <person name="Martijn J."/>
            <person name="Lind A.E."/>
            <person name="van Eijk R."/>
            <person name="Schleper C."/>
            <person name="Guy L."/>
            <person name="Ettema T.J."/>
        </authorList>
    </citation>
    <scope>NUCLEOTIDE SEQUENCE</scope>
</reference>
<dbReference type="AlphaFoldDB" id="A0A0F9EQ04"/>
<dbReference type="Pfam" id="PF13385">
    <property type="entry name" value="Laminin_G_3"/>
    <property type="match status" value="1"/>
</dbReference>
<accession>A0A0F9EQ04</accession>
<proteinExistence type="predicted"/>
<dbReference type="SUPFAM" id="SSF49899">
    <property type="entry name" value="Concanavalin A-like lectins/glucanases"/>
    <property type="match status" value="1"/>
</dbReference>
<sequence>MKDYFIHFFLVCCRAVLLACRKNIKDSFTLPLLDSLQLHSLKTCFRRVYIACFIFPIFLVSMVVHAAPLANDDIGSVDEDTVLMEVVPGVLGNDSSGLAVNSSFTLNYSGETEGTPSDSVWEDETGQAGGNGGSNYDFSLNGETLVTSPITNYSGITQTYHFQGDLGGGSGGTMDSLQDLSGNPSDADASFELWFRPDDLQDADVLFETGNRDGMSLVMVDDGDGEFDDLHFVVTDGKKRITLVADLSVILGGSGNITTEFIQVVGVYDRDSLGSTDSLSLYINGTLVAQEASETKLNDWADGNDTGLGTVNKKINVGNSSVSDYEGDIAIFRFYESALSDTAVANNFNSVAGGNLVVSGISDGGAVGSQFALPSGALLTLNTDGSYDYNPAGQFDHLVSDEITTDSFTYIARDSGGEESNPAMVTVTMGLPPERTSSCVTRQEN</sequence>